<comment type="catalytic activity">
    <reaction evidence="1">
        <text>ATP + protein L-histidine = ADP + protein N-phospho-L-histidine.</text>
        <dbReference type="EC" id="2.7.13.3"/>
    </reaction>
</comment>
<dbReference type="InterPro" id="IPR035965">
    <property type="entry name" value="PAS-like_dom_sf"/>
</dbReference>
<evidence type="ECO:0000256" key="10">
    <source>
        <dbReference type="ARBA" id="ARBA00022777"/>
    </source>
</evidence>
<keyword evidence="6" id="KW-0597">Phosphoprotein</keyword>
<proteinExistence type="predicted"/>
<evidence type="ECO:0000256" key="3">
    <source>
        <dbReference type="ARBA" id="ARBA00004236"/>
    </source>
</evidence>
<evidence type="ECO:0000313" key="19">
    <source>
        <dbReference type="EMBL" id="SHI92797.1"/>
    </source>
</evidence>
<dbReference type="STRING" id="1121476.SAMN02745751_01356"/>
<dbReference type="Pfam" id="PF00672">
    <property type="entry name" value="HAMP"/>
    <property type="match status" value="1"/>
</dbReference>
<dbReference type="InterPro" id="IPR003660">
    <property type="entry name" value="HAMP_dom"/>
</dbReference>
<dbReference type="Gene3D" id="3.30.450.20">
    <property type="entry name" value="PAS domain"/>
    <property type="match status" value="1"/>
</dbReference>
<reference evidence="19 20" key="1">
    <citation type="submission" date="2016-11" db="EMBL/GenBank/DDBJ databases">
        <authorList>
            <person name="Jaros S."/>
            <person name="Januszkiewicz K."/>
            <person name="Wedrychowicz H."/>
        </authorList>
    </citation>
    <scope>NUCLEOTIDE SEQUENCE [LARGE SCALE GENOMIC DNA]</scope>
    <source>
        <strain evidence="19 20">DSM 17477</strain>
    </source>
</reference>
<dbReference type="Gene3D" id="6.10.340.10">
    <property type="match status" value="1"/>
</dbReference>
<comment type="subcellular location">
    <subcellularLocation>
        <location evidence="3">Cell membrane</location>
    </subcellularLocation>
    <subcellularLocation>
        <location evidence="2">Membrane</location>
        <topology evidence="2">Multi-pass membrane protein</topology>
    </subcellularLocation>
</comment>
<dbReference type="PROSITE" id="PS50109">
    <property type="entry name" value="HIS_KIN"/>
    <property type="match status" value="1"/>
</dbReference>
<dbReference type="SMART" id="SM00388">
    <property type="entry name" value="HisKA"/>
    <property type="match status" value="1"/>
</dbReference>
<dbReference type="CDD" id="cd06225">
    <property type="entry name" value="HAMP"/>
    <property type="match status" value="1"/>
</dbReference>
<organism evidence="19 20">
    <name type="scientific">Dethiosulfatibacter aminovorans DSM 17477</name>
    <dbReference type="NCBI Taxonomy" id="1121476"/>
    <lineage>
        <taxon>Bacteria</taxon>
        <taxon>Bacillati</taxon>
        <taxon>Bacillota</taxon>
        <taxon>Tissierellia</taxon>
        <taxon>Dethiosulfatibacter</taxon>
    </lineage>
</organism>
<dbReference type="InterPro" id="IPR005467">
    <property type="entry name" value="His_kinase_dom"/>
</dbReference>
<dbReference type="GO" id="GO:0005886">
    <property type="term" value="C:plasma membrane"/>
    <property type="evidence" value="ECO:0007669"/>
    <property type="project" value="UniProtKB-SubCell"/>
</dbReference>
<evidence type="ECO:0000256" key="15">
    <source>
        <dbReference type="SAM" id="Phobius"/>
    </source>
</evidence>
<dbReference type="EC" id="2.7.13.3" evidence="4"/>
<dbReference type="PROSITE" id="PS50112">
    <property type="entry name" value="PAS"/>
    <property type="match status" value="1"/>
</dbReference>
<evidence type="ECO:0000256" key="12">
    <source>
        <dbReference type="ARBA" id="ARBA00022989"/>
    </source>
</evidence>
<dbReference type="FunFam" id="1.10.287.130:FF:000008">
    <property type="entry name" value="Two-component sensor histidine kinase"/>
    <property type="match status" value="1"/>
</dbReference>
<dbReference type="InterPro" id="IPR000014">
    <property type="entry name" value="PAS"/>
</dbReference>
<dbReference type="Pfam" id="PF13188">
    <property type="entry name" value="PAS_8"/>
    <property type="match status" value="1"/>
</dbReference>
<keyword evidence="12 15" id="KW-1133">Transmembrane helix</keyword>
<feature type="transmembrane region" description="Helical" evidence="15">
    <location>
        <begin position="39"/>
        <end position="64"/>
    </location>
</feature>
<dbReference type="PROSITE" id="PS50885">
    <property type="entry name" value="HAMP"/>
    <property type="match status" value="1"/>
</dbReference>
<dbReference type="InterPro" id="IPR003661">
    <property type="entry name" value="HisK_dim/P_dom"/>
</dbReference>
<evidence type="ECO:0000256" key="11">
    <source>
        <dbReference type="ARBA" id="ARBA00022840"/>
    </source>
</evidence>
<dbReference type="OrthoDB" id="9813151at2"/>
<dbReference type="GO" id="GO:0000155">
    <property type="term" value="F:phosphorelay sensor kinase activity"/>
    <property type="evidence" value="ECO:0007669"/>
    <property type="project" value="InterPro"/>
</dbReference>
<dbReference type="SUPFAM" id="SSF47384">
    <property type="entry name" value="Homodimeric domain of signal transducing histidine kinase"/>
    <property type="match status" value="1"/>
</dbReference>
<dbReference type="PANTHER" id="PTHR42878:SF7">
    <property type="entry name" value="SENSOR HISTIDINE KINASE GLRK"/>
    <property type="match status" value="1"/>
</dbReference>
<keyword evidence="8 15" id="KW-0812">Transmembrane</keyword>
<feature type="domain" description="HAMP" evidence="18">
    <location>
        <begin position="65"/>
        <end position="117"/>
    </location>
</feature>
<keyword evidence="5" id="KW-1003">Cell membrane</keyword>
<dbReference type="Pfam" id="PF00512">
    <property type="entry name" value="HisKA"/>
    <property type="match status" value="1"/>
</dbReference>
<dbReference type="PANTHER" id="PTHR42878">
    <property type="entry name" value="TWO-COMPONENT HISTIDINE KINASE"/>
    <property type="match status" value="1"/>
</dbReference>
<dbReference type="CDD" id="cd00075">
    <property type="entry name" value="HATPase"/>
    <property type="match status" value="1"/>
</dbReference>
<dbReference type="Proteomes" id="UP000184052">
    <property type="component" value="Unassembled WGS sequence"/>
</dbReference>
<evidence type="ECO:0000256" key="2">
    <source>
        <dbReference type="ARBA" id="ARBA00004141"/>
    </source>
</evidence>
<feature type="domain" description="PAS" evidence="17">
    <location>
        <begin position="122"/>
        <end position="168"/>
    </location>
</feature>
<dbReference type="PRINTS" id="PR00344">
    <property type="entry name" value="BCTRLSENSOR"/>
</dbReference>
<dbReference type="SMART" id="SM00091">
    <property type="entry name" value="PAS"/>
    <property type="match status" value="1"/>
</dbReference>
<dbReference type="SUPFAM" id="SSF55785">
    <property type="entry name" value="PYP-like sensor domain (PAS domain)"/>
    <property type="match status" value="1"/>
</dbReference>
<evidence type="ECO:0000256" key="14">
    <source>
        <dbReference type="ARBA" id="ARBA00023136"/>
    </source>
</evidence>
<evidence type="ECO:0000313" key="20">
    <source>
        <dbReference type="Proteomes" id="UP000184052"/>
    </source>
</evidence>
<name>A0A1M6F516_9FIRM</name>
<dbReference type="RefSeq" id="WP_073048827.1">
    <property type="nucleotide sequence ID" value="NZ_FQZL01000008.1"/>
</dbReference>
<feature type="domain" description="Histidine kinase" evidence="16">
    <location>
        <begin position="243"/>
        <end position="456"/>
    </location>
</feature>
<dbReference type="GO" id="GO:0005524">
    <property type="term" value="F:ATP binding"/>
    <property type="evidence" value="ECO:0007669"/>
    <property type="project" value="UniProtKB-KW"/>
</dbReference>
<keyword evidence="7" id="KW-0808">Transferase</keyword>
<dbReference type="EMBL" id="FQZL01000008">
    <property type="protein sequence ID" value="SHI92797.1"/>
    <property type="molecule type" value="Genomic_DNA"/>
</dbReference>
<evidence type="ECO:0000256" key="7">
    <source>
        <dbReference type="ARBA" id="ARBA00022679"/>
    </source>
</evidence>
<feature type="transmembrane region" description="Helical" evidence="15">
    <location>
        <begin position="9"/>
        <end position="27"/>
    </location>
</feature>
<evidence type="ECO:0000256" key="6">
    <source>
        <dbReference type="ARBA" id="ARBA00022553"/>
    </source>
</evidence>
<dbReference type="NCBIfam" id="TIGR00229">
    <property type="entry name" value="sensory_box"/>
    <property type="match status" value="1"/>
</dbReference>
<dbReference type="InterPro" id="IPR036890">
    <property type="entry name" value="HATPase_C_sf"/>
</dbReference>
<evidence type="ECO:0000256" key="13">
    <source>
        <dbReference type="ARBA" id="ARBA00023012"/>
    </source>
</evidence>
<dbReference type="InterPro" id="IPR036097">
    <property type="entry name" value="HisK_dim/P_sf"/>
</dbReference>
<dbReference type="Pfam" id="PF02518">
    <property type="entry name" value="HATPase_c"/>
    <property type="match status" value="1"/>
</dbReference>
<dbReference type="AlphaFoldDB" id="A0A1M6F516"/>
<accession>A0A1M6F516</accession>
<dbReference type="InterPro" id="IPR004358">
    <property type="entry name" value="Sig_transdc_His_kin-like_C"/>
</dbReference>
<dbReference type="Gene3D" id="3.30.565.10">
    <property type="entry name" value="Histidine kinase-like ATPase, C-terminal domain"/>
    <property type="match status" value="1"/>
</dbReference>
<dbReference type="CDD" id="cd00082">
    <property type="entry name" value="HisKA"/>
    <property type="match status" value="1"/>
</dbReference>
<sequence length="456" mass="52048">MKNYIVKRITILISTAIFMSAFLVAYLESLLSNNILPELSDFQCLIVSMIIVIPFVAVLSHMVLRRIVKPIRNVIAAGISMIEGDFSVQADETLEGEVGLLGKTLNKLSVEFYRNVSQLYIEKNRLHQVLNSLEEGMIAVDENKTITHYNQVFLDMYGLKEEDVLGTSVDQVDALDRELKELSQAIEGKYSVMKNGARDETVLRIIIASIEDDHNMPAGAVVLFRDITELEKLENMRRDYVANVSHELRSPLTSIRGLIEPLMDSIVTDEEDVKRYYKIIYKESLRLSRLVDDIMELSRLQTSDAEIRKSSVDLSSIMEMVYERYRMMDEDIELVYDPVELPRVYSNYDRIEQVLVILIDNAYKFTPKGGRIEIRTDVREEDILVTVEDTGKGIAKGDIDFVFDRFYKGDRSRTKKGTGLGLSIAREIMDIMGEDISVKSQEGKGSAFEFTVHKEM</sequence>
<keyword evidence="11" id="KW-0067">ATP-binding</keyword>
<dbReference type="FunFam" id="3.30.565.10:FF:000006">
    <property type="entry name" value="Sensor histidine kinase WalK"/>
    <property type="match status" value="1"/>
</dbReference>
<dbReference type="GO" id="GO:0007234">
    <property type="term" value="P:osmosensory signaling via phosphorelay pathway"/>
    <property type="evidence" value="ECO:0007669"/>
    <property type="project" value="TreeGrafter"/>
</dbReference>
<dbReference type="Gene3D" id="1.10.287.130">
    <property type="match status" value="1"/>
</dbReference>
<dbReference type="SUPFAM" id="SSF55874">
    <property type="entry name" value="ATPase domain of HSP90 chaperone/DNA topoisomerase II/histidine kinase"/>
    <property type="match status" value="1"/>
</dbReference>
<dbReference type="GO" id="GO:0030295">
    <property type="term" value="F:protein kinase activator activity"/>
    <property type="evidence" value="ECO:0007669"/>
    <property type="project" value="TreeGrafter"/>
</dbReference>
<evidence type="ECO:0000256" key="1">
    <source>
        <dbReference type="ARBA" id="ARBA00000085"/>
    </source>
</evidence>
<dbReference type="InterPro" id="IPR050351">
    <property type="entry name" value="BphY/WalK/GraS-like"/>
</dbReference>
<evidence type="ECO:0000256" key="4">
    <source>
        <dbReference type="ARBA" id="ARBA00012438"/>
    </source>
</evidence>
<gene>
    <name evidence="19" type="ORF">SAMN02745751_01356</name>
</gene>
<evidence type="ECO:0000259" key="16">
    <source>
        <dbReference type="PROSITE" id="PS50109"/>
    </source>
</evidence>
<evidence type="ECO:0000259" key="18">
    <source>
        <dbReference type="PROSITE" id="PS50885"/>
    </source>
</evidence>
<keyword evidence="20" id="KW-1185">Reference proteome</keyword>
<evidence type="ECO:0000256" key="9">
    <source>
        <dbReference type="ARBA" id="ARBA00022741"/>
    </source>
</evidence>
<keyword evidence="13" id="KW-0902">Two-component regulatory system</keyword>
<evidence type="ECO:0000256" key="5">
    <source>
        <dbReference type="ARBA" id="ARBA00022475"/>
    </source>
</evidence>
<evidence type="ECO:0000259" key="17">
    <source>
        <dbReference type="PROSITE" id="PS50112"/>
    </source>
</evidence>
<keyword evidence="10 19" id="KW-0418">Kinase</keyword>
<dbReference type="InterPro" id="IPR003594">
    <property type="entry name" value="HATPase_dom"/>
</dbReference>
<evidence type="ECO:0000256" key="8">
    <source>
        <dbReference type="ARBA" id="ARBA00022692"/>
    </source>
</evidence>
<keyword evidence="9" id="KW-0547">Nucleotide-binding</keyword>
<protein>
    <recommendedName>
        <fullName evidence="4">histidine kinase</fullName>
        <ecNumber evidence="4">2.7.13.3</ecNumber>
    </recommendedName>
</protein>
<dbReference type="CDD" id="cd00130">
    <property type="entry name" value="PAS"/>
    <property type="match status" value="1"/>
</dbReference>
<dbReference type="GO" id="GO:0000156">
    <property type="term" value="F:phosphorelay response regulator activity"/>
    <property type="evidence" value="ECO:0007669"/>
    <property type="project" value="TreeGrafter"/>
</dbReference>
<dbReference type="SMART" id="SM00387">
    <property type="entry name" value="HATPase_c"/>
    <property type="match status" value="1"/>
</dbReference>
<keyword evidence="14 15" id="KW-0472">Membrane</keyword>